<name>A0AC60NSA5_IXOPE</name>
<comment type="caution">
    <text evidence="1">The sequence shown here is derived from an EMBL/GenBank/DDBJ whole genome shotgun (WGS) entry which is preliminary data.</text>
</comment>
<evidence type="ECO:0000313" key="1">
    <source>
        <dbReference type="EMBL" id="KAG0410029.1"/>
    </source>
</evidence>
<accession>A0AC60NSA5</accession>
<dbReference type="Proteomes" id="UP000805193">
    <property type="component" value="Unassembled WGS sequence"/>
</dbReference>
<organism evidence="1 2">
    <name type="scientific">Ixodes persulcatus</name>
    <name type="common">Taiga tick</name>
    <dbReference type="NCBI Taxonomy" id="34615"/>
    <lineage>
        <taxon>Eukaryota</taxon>
        <taxon>Metazoa</taxon>
        <taxon>Ecdysozoa</taxon>
        <taxon>Arthropoda</taxon>
        <taxon>Chelicerata</taxon>
        <taxon>Arachnida</taxon>
        <taxon>Acari</taxon>
        <taxon>Parasitiformes</taxon>
        <taxon>Ixodida</taxon>
        <taxon>Ixodoidea</taxon>
        <taxon>Ixodidae</taxon>
        <taxon>Ixodinae</taxon>
        <taxon>Ixodes</taxon>
    </lineage>
</organism>
<keyword evidence="2" id="KW-1185">Reference proteome</keyword>
<evidence type="ECO:0000313" key="2">
    <source>
        <dbReference type="Proteomes" id="UP000805193"/>
    </source>
</evidence>
<proteinExistence type="predicted"/>
<gene>
    <name evidence="1" type="ORF">HPB47_012851</name>
</gene>
<dbReference type="EMBL" id="JABSTQ010011563">
    <property type="protein sequence ID" value="KAG0410029.1"/>
    <property type="molecule type" value="Genomic_DNA"/>
</dbReference>
<protein>
    <submittedName>
        <fullName evidence="1">Uncharacterized protein</fullName>
    </submittedName>
</protein>
<sequence>MANRYTKELGRTRWRTHCESFNQRTGLGKAWHTYRGIDGRKRRTRNAAQNLALKLNISEEELAIKAVLLSTGSVPSSSADPVQLVREDAASVFKTCRQLILLVNGLLNFTPLKELRQEAQMSRIEDRANVQNIAQFQRLERTRQGRRLLEDLGHEAVDPEEQAGTRQAGEEGLPQGAPTATRRRDTSRLQPMGCRPGQRNADNALPDAKKRRHDSTSDDATDDCHFQASWSARDPDSDDEGTWNMATARRGRAKQRPDAMKERRGLDQYVLSFRPKGRRAMADIPLRELHQQITALAVAPETIKHLTVRVDDVSNTITITTYDRLHATRLRQHKELRVPGQPPLEVTIHQVPSRGMSREVIRTLQTETEDTLKEALESESATILAARPMGKSLMALITFAAPRPPRTIKYWSRLTAVSLYVPRTLVCFRCHGMGHKQDICTKPVCERCGVGHGSEAICAGDKLHCAICDEDGHLATDPNCPEKARRLDKLKARTGRRSRTRARRARPGASKRPPTPSPERLTGEDYPPLPIKNKDCQQEQRRNQGTTPGVPGYFGFFSPSIKRQGRCCEPDLVQAQAAVFVRHDVHHFQIDTAEYCTSFQEVVAVRCRLDKNREAIFASVYLRPETSRRGYNEATPRGRHLEGEAEAGDLVLANDLDYPTRHALHSNQRDSIPDLTWTTAGFVTDWRCDSDPRGSDHYPICITLNVRDRARHARTTKVTDWTRFRLALETTMEEDVPVVDRILGAAKGATTELELTENTPKPDKHLLHLWEDRSKLHTEYLNNGRTHKDLVKVRNKTAQVRRHVKQLSRGRSLDHCASFDERTGLHKLWHTFTAMSGRAKTRNITGDSLLGLQCTQEEFESQAATTFFPQPPTEHPFTMGELVAALENVNVHSVPGKHGVTVRQKAGCASWACLSTRREVLLGLVWKRFVRLIKRISHRFGGACTQVARKLVTSVLTSRACYGATCFYLTEAQRAKLERLYRKALRVVTGLPRHTRVEELYRYAELPTLDSIIQDRKKGAVERRELTQQGRRLLDYDGQTSPAVDIPPRLAPREDVLVLASKPVPRKTSKSRHNRQRQTVTDNDKPSDDPYEITGYTDASWNPETRRAALAVTDLHYPPQTLHLRYETDPSVAELETLAVYHGIAWAAKLKDGTRKITIYTDSLEALKALSRAPRRGTAAYDGLPRGAQVVIHKARTGAALTGDVLAKWRAYTKKHQDQSPVNDELEEPPADPSPCIVTCSTCDIGARPTTQHLLWNCPGLEPIRAKHRGPTIDSLEARTTPKTDARQTSLSLSEFVREAGITGRI</sequence>
<reference evidence="1 2" key="1">
    <citation type="journal article" date="2020" name="Cell">
        <title>Large-Scale Comparative Analyses of Tick Genomes Elucidate Their Genetic Diversity and Vector Capacities.</title>
        <authorList>
            <consortium name="Tick Genome and Microbiome Consortium (TIGMIC)"/>
            <person name="Jia N."/>
            <person name="Wang J."/>
            <person name="Shi W."/>
            <person name="Du L."/>
            <person name="Sun Y."/>
            <person name="Zhan W."/>
            <person name="Jiang J.F."/>
            <person name="Wang Q."/>
            <person name="Zhang B."/>
            <person name="Ji P."/>
            <person name="Bell-Sakyi L."/>
            <person name="Cui X.M."/>
            <person name="Yuan T.T."/>
            <person name="Jiang B.G."/>
            <person name="Yang W.F."/>
            <person name="Lam T.T."/>
            <person name="Chang Q.C."/>
            <person name="Ding S.J."/>
            <person name="Wang X.J."/>
            <person name="Zhu J.G."/>
            <person name="Ruan X.D."/>
            <person name="Zhao L."/>
            <person name="Wei J.T."/>
            <person name="Ye R.Z."/>
            <person name="Que T.C."/>
            <person name="Du C.H."/>
            <person name="Zhou Y.H."/>
            <person name="Cheng J.X."/>
            <person name="Dai P.F."/>
            <person name="Guo W.B."/>
            <person name="Han X.H."/>
            <person name="Huang E.J."/>
            <person name="Li L.F."/>
            <person name="Wei W."/>
            <person name="Gao Y.C."/>
            <person name="Liu J.Z."/>
            <person name="Shao H.Z."/>
            <person name="Wang X."/>
            <person name="Wang C.C."/>
            <person name="Yang T.C."/>
            <person name="Huo Q.B."/>
            <person name="Li W."/>
            <person name="Chen H.Y."/>
            <person name="Chen S.E."/>
            <person name="Zhou L.G."/>
            <person name="Ni X.B."/>
            <person name="Tian J.H."/>
            <person name="Sheng Y."/>
            <person name="Liu T."/>
            <person name="Pan Y.S."/>
            <person name="Xia L.Y."/>
            <person name="Li J."/>
            <person name="Zhao F."/>
            <person name="Cao W.C."/>
        </authorList>
    </citation>
    <scope>NUCLEOTIDE SEQUENCE [LARGE SCALE GENOMIC DNA]</scope>
    <source>
        <strain evidence="1">Iper-2018</strain>
    </source>
</reference>